<dbReference type="STRING" id="7994.ENSAMXP00000030255"/>
<dbReference type="Ensembl" id="ENSAMXT00000046984.1">
    <property type="protein sequence ID" value="ENSAMXP00000030255.1"/>
    <property type="gene ID" value="ENSAMXG00000042372.1"/>
</dbReference>
<evidence type="ECO:0000259" key="8">
    <source>
        <dbReference type="PROSITE" id="PS50835"/>
    </source>
</evidence>
<keyword evidence="6" id="KW-0812">Transmembrane</keyword>
<dbReference type="PROSITE" id="PS50835">
    <property type="entry name" value="IG_LIKE"/>
    <property type="match status" value="2"/>
</dbReference>
<feature type="transmembrane region" description="Helical" evidence="6">
    <location>
        <begin position="215"/>
        <end position="238"/>
    </location>
</feature>
<dbReference type="InterPro" id="IPR013783">
    <property type="entry name" value="Ig-like_fold"/>
</dbReference>
<evidence type="ECO:0000256" key="4">
    <source>
        <dbReference type="ARBA" id="ARBA00023180"/>
    </source>
</evidence>
<dbReference type="GO" id="GO:0016020">
    <property type="term" value="C:membrane"/>
    <property type="evidence" value="ECO:0007669"/>
    <property type="project" value="UniProtKB-SubCell"/>
</dbReference>
<dbReference type="GeneTree" id="ENSGT00510000048311"/>
<dbReference type="InterPro" id="IPR036179">
    <property type="entry name" value="Ig-like_dom_sf"/>
</dbReference>
<keyword evidence="10" id="KW-1185">Reference proteome</keyword>
<dbReference type="Bgee" id="ENSAMXG00000042372">
    <property type="expression patterns" value="Expressed in intestine and 9 other cell types or tissues"/>
</dbReference>
<keyword evidence="5" id="KW-0393">Immunoglobulin domain</keyword>
<feature type="chain" id="PRO_5044588369" evidence="7">
    <location>
        <begin position="28"/>
        <end position="266"/>
    </location>
</feature>
<dbReference type="PANTHER" id="PTHR11640">
    <property type="entry name" value="NEPHRIN"/>
    <property type="match status" value="1"/>
</dbReference>
<dbReference type="Ensembl" id="ENSAMXT00000032913.1">
    <property type="protein sequence ID" value="ENSAMXP00000031147.1"/>
    <property type="gene ID" value="ENSAMXG00000042372.1"/>
</dbReference>
<sequence length="266" mass="29287">MVATTAAQMKRVSCLILLSCLCHLTAGVTVQVSPQEEAVAHLGSTVTLSCEVQNSDSEEELQWSRNSGLVDLQEGNRLSQSHLCVQNLTRDDHQVKFTCQLKRNVSVSSSVKMSVLYPPILSGEENVTMEETRESEISCPVQANPQVTVSWLRNGVAVDLLKEGYTLYQDSSVAKLIITKPDREQHQGTFTCIAESSVFGNMTKLIHVKVVDKTMAFPLGPLIAGCVVILCTVLLAVLSKWSQIAKVFYSLFIDPQINLRLYSLVV</sequence>
<protein>
    <submittedName>
        <fullName evidence="9">Transmembrane and immunoglobulin domain-containing protein 1-like</fullName>
    </submittedName>
</protein>
<keyword evidence="6" id="KW-1133">Transmembrane helix</keyword>
<dbReference type="SMART" id="SM00408">
    <property type="entry name" value="IGc2"/>
    <property type="match status" value="2"/>
</dbReference>
<evidence type="ECO:0000256" key="3">
    <source>
        <dbReference type="ARBA" id="ARBA00023157"/>
    </source>
</evidence>
<dbReference type="SUPFAM" id="SSF48726">
    <property type="entry name" value="Immunoglobulin"/>
    <property type="match status" value="1"/>
</dbReference>
<reference evidence="9" key="3">
    <citation type="submission" date="2025-05" db="UniProtKB">
        <authorList>
            <consortium name="Ensembl"/>
        </authorList>
    </citation>
    <scope>IDENTIFICATION</scope>
</reference>
<keyword evidence="7" id="KW-0732">Signal</keyword>
<comment type="subcellular location">
    <subcellularLocation>
        <location evidence="1">Membrane</location>
        <topology evidence="1">Single-pass type I membrane protein</topology>
    </subcellularLocation>
</comment>
<keyword evidence="3" id="KW-1015">Disulfide bond</keyword>
<dbReference type="SMART" id="SM00409">
    <property type="entry name" value="IG"/>
    <property type="match status" value="2"/>
</dbReference>
<feature type="domain" description="Ig-like" evidence="8">
    <location>
        <begin position="28"/>
        <end position="114"/>
    </location>
</feature>
<dbReference type="Proteomes" id="UP000018467">
    <property type="component" value="Unassembled WGS sequence"/>
</dbReference>
<keyword evidence="4" id="KW-0325">Glycoprotein</keyword>
<evidence type="ECO:0000313" key="9">
    <source>
        <dbReference type="Ensembl" id="ENSAMXP00000030255.1"/>
    </source>
</evidence>
<accession>A0A3B1IL27</accession>
<reference evidence="10" key="2">
    <citation type="journal article" date="2014" name="Nat. Commun.">
        <title>The cavefish genome reveals candidate genes for eye loss.</title>
        <authorList>
            <person name="McGaugh S.E."/>
            <person name="Gross J.B."/>
            <person name="Aken B."/>
            <person name="Blin M."/>
            <person name="Borowsky R."/>
            <person name="Chalopin D."/>
            <person name="Hinaux H."/>
            <person name="Jeffery W.R."/>
            <person name="Keene A."/>
            <person name="Ma L."/>
            <person name="Minx P."/>
            <person name="Murphy D."/>
            <person name="O'Quin K.E."/>
            <person name="Retaux S."/>
            <person name="Rohner N."/>
            <person name="Searle S.M."/>
            <person name="Stahl B.A."/>
            <person name="Tabin C."/>
            <person name="Volff J.N."/>
            <person name="Yoshizawa M."/>
            <person name="Warren W.C."/>
        </authorList>
    </citation>
    <scope>NUCLEOTIDE SEQUENCE [LARGE SCALE GENOMIC DNA]</scope>
    <source>
        <strain evidence="10">female</strain>
    </source>
</reference>
<evidence type="ECO:0000256" key="2">
    <source>
        <dbReference type="ARBA" id="ARBA00023136"/>
    </source>
</evidence>
<evidence type="ECO:0000256" key="5">
    <source>
        <dbReference type="ARBA" id="ARBA00023319"/>
    </source>
</evidence>
<dbReference type="InterPro" id="IPR051275">
    <property type="entry name" value="Cell_adhesion_signaling"/>
</dbReference>
<name>A0A3B1IL27_ASTMX</name>
<dbReference type="InterPro" id="IPR007110">
    <property type="entry name" value="Ig-like_dom"/>
</dbReference>
<proteinExistence type="predicted"/>
<evidence type="ECO:0000313" key="10">
    <source>
        <dbReference type="Proteomes" id="UP000018467"/>
    </source>
</evidence>
<evidence type="ECO:0000256" key="1">
    <source>
        <dbReference type="ARBA" id="ARBA00004479"/>
    </source>
</evidence>
<dbReference type="Gene3D" id="2.60.40.10">
    <property type="entry name" value="Immunoglobulins"/>
    <property type="match status" value="2"/>
</dbReference>
<dbReference type="AlphaFoldDB" id="A0A3B1IL27"/>
<evidence type="ECO:0000256" key="7">
    <source>
        <dbReference type="SAM" id="SignalP"/>
    </source>
</evidence>
<dbReference type="InterPro" id="IPR003598">
    <property type="entry name" value="Ig_sub2"/>
</dbReference>
<organism evidence="9 10">
    <name type="scientific">Astyanax mexicanus</name>
    <name type="common">Blind cave fish</name>
    <name type="synonym">Astyanax fasciatus mexicanus</name>
    <dbReference type="NCBI Taxonomy" id="7994"/>
    <lineage>
        <taxon>Eukaryota</taxon>
        <taxon>Metazoa</taxon>
        <taxon>Chordata</taxon>
        <taxon>Craniata</taxon>
        <taxon>Vertebrata</taxon>
        <taxon>Euteleostomi</taxon>
        <taxon>Actinopterygii</taxon>
        <taxon>Neopterygii</taxon>
        <taxon>Teleostei</taxon>
        <taxon>Ostariophysi</taxon>
        <taxon>Characiformes</taxon>
        <taxon>Characoidei</taxon>
        <taxon>Acestrorhamphidae</taxon>
        <taxon>Acestrorhamphinae</taxon>
        <taxon>Astyanax</taxon>
    </lineage>
</organism>
<feature type="domain" description="Ig-like" evidence="8">
    <location>
        <begin position="118"/>
        <end position="203"/>
    </location>
</feature>
<keyword evidence="2 6" id="KW-0472">Membrane</keyword>
<evidence type="ECO:0000256" key="6">
    <source>
        <dbReference type="SAM" id="Phobius"/>
    </source>
</evidence>
<reference evidence="10" key="1">
    <citation type="submission" date="2013-03" db="EMBL/GenBank/DDBJ databases">
        <authorList>
            <person name="Jeffery W."/>
            <person name="Warren W."/>
            <person name="Wilson R.K."/>
        </authorList>
    </citation>
    <scope>NUCLEOTIDE SEQUENCE</scope>
    <source>
        <strain evidence="10">female</strain>
    </source>
</reference>
<feature type="signal peptide" evidence="7">
    <location>
        <begin position="1"/>
        <end position="27"/>
    </location>
</feature>
<dbReference type="InterPro" id="IPR003599">
    <property type="entry name" value="Ig_sub"/>
</dbReference>
<dbReference type="Pfam" id="PF13927">
    <property type="entry name" value="Ig_3"/>
    <property type="match status" value="2"/>
</dbReference>